<evidence type="ECO:0000256" key="6">
    <source>
        <dbReference type="RuleBase" id="RU003679"/>
    </source>
</evidence>
<dbReference type="GO" id="GO:0004565">
    <property type="term" value="F:beta-galactosidase activity"/>
    <property type="evidence" value="ECO:0007669"/>
    <property type="project" value="UniProtKB-EC"/>
</dbReference>
<dbReference type="SUPFAM" id="SSF49785">
    <property type="entry name" value="Galactose-binding domain-like"/>
    <property type="match status" value="1"/>
</dbReference>
<comment type="similarity">
    <text evidence="1 6">Belongs to the glycosyl hydrolase 35 family.</text>
</comment>
<reference evidence="11" key="1">
    <citation type="submission" date="2021-06" db="EMBL/GenBank/DDBJ databases">
        <authorList>
            <consortium name="DOE Joint Genome Institute"/>
            <person name="Mondo S.J."/>
            <person name="Amses K.R."/>
            <person name="Simmons D.R."/>
            <person name="Longcore J.E."/>
            <person name="Seto K."/>
            <person name="Alves G.H."/>
            <person name="Bonds A.E."/>
            <person name="Quandt C.A."/>
            <person name="Davis W.J."/>
            <person name="Chang Y."/>
            <person name="Letcher P.M."/>
            <person name="Powell M.J."/>
            <person name="Kuo A."/>
            <person name="Labutti K."/>
            <person name="Pangilinan J."/>
            <person name="Andreopoulos W."/>
            <person name="Tritt A."/>
            <person name="Riley R."/>
            <person name="Hundley H."/>
            <person name="Johnson J."/>
            <person name="Lipzen A."/>
            <person name="Barry K."/>
            <person name="Berbee M.L."/>
            <person name="Buchler N.E."/>
            <person name="Grigoriev I.V."/>
            <person name="Spatafora J.W."/>
            <person name="Stajich J.E."/>
            <person name="James T.Y."/>
        </authorList>
    </citation>
    <scope>NUCLEOTIDE SEQUENCE</scope>
    <source>
        <strain evidence="11">AG</strain>
    </source>
</reference>
<dbReference type="Pfam" id="PF21467">
    <property type="entry name" value="BetaGal_gal-bd"/>
    <property type="match status" value="1"/>
</dbReference>
<dbReference type="GeneID" id="75918114"/>
<evidence type="ECO:0000259" key="10">
    <source>
        <dbReference type="Pfam" id="PF21467"/>
    </source>
</evidence>
<dbReference type="EMBL" id="MU620893">
    <property type="protein sequence ID" value="KAI8584303.1"/>
    <property type="molecule type" value="Genomic_DNA"/>
</dbReference>
<dbReference type="EC" id="3.2.1.23" evidence="5"/>
<keyword evidence="12" id="KW-1185">Reference proteome</keyword>
<evidence type="ECO:0000259" key="8">
    <source>
        <dbReference type="Pfam" id="PF01301"/>
    </source>
</evidence>
<dbReference type="Pfam" id="PF21317">
    <property type="entry name" value="BetaGal_ABD_1"/>
    <property type="match status" value="1"/>
</dbReference>
<dbReference type="Pfam" id="PF01301">
    <property type="entry name" value="Glyco_hydro_35"/>
    <property type="match status" value="1"/>
</dbReference>
<dbReference type="PRINTS" id="PR00742">
    <property type="entry name" value="GLHYDRLASE35"/>
</dbReference>
<dbReference type="InterPro" id="IPR001944">
    <property type="entry name" value="Glycoside_Hdrlase_35"/>
</dbReference>
<reference evidence="11" key="2">
    <citation type="journal article" date="2022" name="Proc. Natl. Acad. Sci. U.S.A.">
        <title>Diploid-dominant life cycles characterize the early evolution of Fungi.</title>
        <authorList>
            <person name="Amses K.R."/>
            <person name="Simmons D.R."/>
            <person name="Longcore J.E."/>
            <person name="Mondo S.J."/>
            <person name="Seto K."/>
            <person name="Jeronimo G.H."/>
            <person name="Bonds A.E."/>
            <person name="Quandt C.A."/>
            <person name="Davis W.J."/>
            <person name="Chang Y."/>
            <person name="Federici B.A."/>
            <person name="Kuo A."/>
            <person name="LaButti K."/>
            <person name="Pangilinan J."/>
            <person name="Andreopoulos W."/>
            <person name="Tritt A."/>
            <person name="Riley R."/>
            <person name="Hundley H."/>
            <person name="Johnson J."/>
            <person name="Lipzen A."/>
            <person name="Barry K."/>
            <person name="Lang B.F."/>
            <person name="Cuomo C.A."/>
            <person name="Buchler N.E."/>
            <person name="Grigoriev I.V."/>
            <person name="Spatafora J.W."/>
            <person name="Stajich J.E."/>
            <person name="James T.Y."/>
        </authorList>
    </citation>
    <scope>NUCLEOTIDE SEQUENCE</scope>
    <source>
        <strain evidence="11">AG</strain>
    </source>
</reference>
<dbReference type="GO" id="GO:0005975">
    <property type="term" value="P:carbohydrate metabolic process"/>
    <property type="evidence" value="ECO:0007669"/>
    <property type="project" value="InterPro"/>
</dbReference>
<evidence type="ECO:0000256" key="7">
    <source>
        <dbReference type="SAM" id="SignalP"/>
    </source>
</evidence>
<feature type="active site" description="Nucleophile" evidence="4">
    <location>
        <position position="266"/>
    </location>
</feature>
<evidence type="ECO:0000256" key="1">
    <source>
        <dbReference type="ARBA" id="ARBA00009809"/>
    </source>
</evidence>
<feature type="signal peptide" evidence="7">
    <location>
        <begin position="1"/>
        <end position="21"/>
    </location>
</feature>
<evidence type="ECO:0000256" key="3">
    <source>
        <dbReference type="ARBA" id="ARBA00023295"/>
    </source>
</evidence>
<evidence type="ECO:0000259" key="9">
    <source>
        <dbReference type="Pfam" id="PF21317"/>
    </source>
</evidence>
<dbReference type="InterPro" id="IPR019801">
    <property type="entry name" value="Glyco_hydro_35_CS"/>
</dbReference>
<dbReference type="Gene3D" id="2.60.120.260">
    <property type="entry name" value="Galactose-binding domain-like"/>
    <property type="match status" value="2"/>
</dbReference>
<sequence length="631" mass="69773">MKSVFALTICTLFSILEVVKGVTIANKSIPFTYNETNFLLHGKPVQILAGQMDPQRIPQQYWRDRLQKVRAMGLNSISSYIFWDLLEPKEGNWDFSGMNNVAQYFKIAQEEGLMVLLRPGSYICGEHTWGGFPAWLSEVPGMVVRSNNEPFLNATKSYITRLAKELKPLLVTNGGPIILVQVENEYGSYGSDKQYTSTLRDMWKEAGFDVPLYTTDGDGISYLKGGVIENVLAETDGGGGNVEGAFATRQNYLANTSSSGPFIDAEYYTTWLDLWGSPHQTTDANGAKTVMGDLDWLIKNGSSFSLYMVHGGTNFGFSAGADWSTVLTPVTSSYDYGAPLDESGQPTDLFYDIQKTIKANLPAGEKLPKMPKATTMISIANITMKPVASLFDTLPKPVIKQQPVNMESLGQSNGFTLYRTTSQMAASGMLKLSDYPRDRILVYVNGKRQGLFDSTFPLPQAVNLTVSKGDSIDLLVENMGRINYGPRIPDQRKGIVGNVTLNEKMLEHWSIYTLPLDNPSTMIKAAKSSNHSSDVPTFYQASFNLHTIGDTFLSTPGWTKGMVWVNGNNLGRYWMIGPQQQLYVPGCWLKKGTNEIIILELEQVNATTVSGITTRSWANRPNPSVPQIVSN</sequence>
<evidence type="ECO:0000256" key="2">
    <source>
        <dbReference type="ARBA" id="ARBA00022801"/>
    </source>
</evidence>
<dbReference type="PIRSF" id="PIRSF006336">
    <property type="entry name" value="B-gal"/>
    <property type="match status" value="1"/>
</dbReference>
<dbReference type="InterPro" id="IPR008979">
    <property type="entry name" value="Galactose-bd-like_sf"/>
</dbReference>
<dbReference type="PANTHER" id="PTHR23421">
    <property type="entry name" value="BETA-GALACTOSIDASE RELATED"/>
    <property type="match status" value="1"/>
</dbReference>
<dbReference type="FunFam" id="2.60.120.260:FF:000049">
    <property type="entry name" value="Beta-galactosidase"/>
    <property type="match status" value="1"/>
</dbReference>
<dbReference type="InterPro" id="IPR048912">
    <property type="entry name" value="BetaGal1-like_ABD1"/>
</dbReference>
<dbReference type="AlphaFoldDB" id="A0AAD5EIG1"/>
<dbReference type="RefSeq" id="XP_051449307.1">
    <property type="nucleotide sequence ID" value="XM_051592772.1"/>
</dbReference>
<dbReference type="PROSITE" id="PS01182">
    <property type="entry name" value="GLYCOSYL_HYDROL_F35"/>
    <property type="match status" value="1"/>
</dbReference>
<keyword evidence="3 5" id="KW-0326">Glycosidase</keyword>
<feature type="chain" id="PRO_5041957596" description="Beta-galactosidase" evidence="7">
    <location>
        <begin position="22"/>
        <end position="631"/>
    </location>
</feature>
<feature type="domain" description="Beta-galactosidase galactose-binding" evidence="10">
    <location>
        <begin position="536"/>
        <end position="594"/>
    </location>
</feature>
<dbReference type="Proteomes" id="UP001206595">
    <property type="component" value="Unassembled WGS sequence"/>
</dbReference>
<dbReference type="Gene3D" id="3.20.20.80">
    <property type="entry name" value="Glycosidases"/>
    <property type="match status" value="1"/>
</dbReference>
<accession>A0AAD5EIG1</accession>
<evidence type="ECO:0000256" key="4">
    <source>
        <dbReference type="PIRSR" id="PIRSR006336-1"/>
    </source>
</evidence>
<keyword evidence="7" id="KW-0732">Signal</keyword>
<comment type="caution">
    <text evidence="11">The sequence shown here is derived from an EMBL/GenBank/DDBJ whole genome shotgun (WGS) entry which is preliminary data.</text>
</comment>
<dbReference type="InterPro" id="IPR026283">
    <property type="entry name" value="B-gal_1-like"/>
</dbReference>
<comment type="catalytic activity">
    <reaction evidence="5">
        <text>Hydrolysis of terminal non-reducing beta-D-galactose residues in beta-D-galactosides.</text>
        <dbReference type="EC" id="3.2.1.23"/>
    </reaction>
</comment>
<keyword evidence="2 5" id="KW-0378">Hydrolase</keyword>
<feature type="active site" description="Proton donor" evidence="4">
    <location>
        <position position="185"/>
    </location>
</feature>
<dbReference type="InterPro" id="IPR031330">
    <property type="entry name" value="Gly_Hdrlase_35_cat"/>
</dbReference>
<proteinExistence type="inferred from homology"/>
<evidence type="ECO:0000313" key="12">
    <source>
        <dbReference type="Proteomes" id="UP001206595"/>
    </source>
</evidence>
<dbReference type="InterPro" id="IPR017853">
    <property type="entry name" value="GH"/>
</dbReference>
<evidence type="ECO:0000256" key="5">
    <source>
        <dbReference type="RuleBase" id="RU000675"/>
    </source>
</evidence>
<gene>
    <name evidence="11" type="ORF">K450DRAFT_264373</name>
</gene>
<name>A0AAD5EIG1_UMBRA</name>
<feature type="domain" description="Beta-galactosidase 1-like first all-beta" evidence="9">
    <location>
        <begin position="403"/>
        <end position="514"/>
    </location>
</feature>
<dbReference type="InterPro" id="IPR048913">
    <property type="entry name" value="BetaGal_gal-bd"/>
</dbReference>
<organism evidence="11 12">
    <name type="scientific">Umbelopsis ramanniana AG</name>
    <dbReference type="NCBI Taxonomy" id="1314678"/>
    <lineage>
        <taxon>Eukaryota</taxon>
        <taxon>Fungi</taxon>
        <taxon>Fungi incertae sedis</taxon>
        <taxon>Mucoromycota</taxon>
        <taxon>Mucoromycotina</taxon>
        <taxon>Umbelopsidomycetes</taxon>
        <taxon>Umbelopsidales</taxon>
        <taxon>Umbelopsidaceae</taxon>
        <taxon>Umbelopsis</taxon>
    </lineage>
</organism>
<dbReference type="SUPFAM" id="SSF51445">
    <property type="entry name" value="(Trans)glycosidases"/>
    <property type="match status" value="1"/>
</dbReference>
<evidence type="ECO:0000313" key="11">
    <source>
        <dbReference type="EMBL" id="KAI8584303.1"/>
    </source>
</evidence>
<feature type="domain" description="Glycoside hydrolase 35 catalytic" evidence="8">
    <location>
        <begin position="37"/>
        <end position="358"/>
    </location>
</feature>
<protein>
    <recommendedName>
        <fullName evidence="5">Beta-galactosidase</fullName>
        <ecNumber evidence="5">3.2.1.23</ecNumber>
    </recommendedName>
</protein>